<feature type="region of interest" description="Disordered" evidence="2">
    <location>
        <begin position="645"/>
        <end position="666"/>
    </location>
</feature>
<gene>
    <name evidence="3" type="ORF">FAZ78_00330</name>
</gene>
<evidence type="ECO:0000313" key="3">
    <source>
        <dbReference type="EMBL" id="TKA98539.1"/>
    </source>
</evidence>
<feature type="region of interest" description="Disordered" evidence="2">
    <location>
        <begin position="23"/>
        <end position="51"/>
    </location>
</feature>
<dbReference type="AlphaFoldDB" id="A0A4U0Z530"/>
<comment type="caution">
    <text evidence="3">The sequence shown here is derived from an EMBL/GenBank/DDBJ whole genome shotgun (WGS) entry which is preliminary data.</text>
</comment>
<feature type="coiled-coil region" evidence="1">
    <location>
        <begin position="492"/>
        <end position="519"/>
    </location>
</feature>
<dbReference type="EMBL" id="SWAU01000001">
    <property type="protein sequence ID" value="TKA98539.1"/>
    <property type="molecule type" value="Genomic_DNA"/>
</dbReference>
<sequence length="704" mass="73635">MATDEERLVVLLEARIRDFEKNMQKAERSGTNSYQRLKRDSNSATQAMEKDMVRSTDRINQALATTSTRVGAFGANFIKGLAVGAIAAAMAQISSSITETIRGIAEMGDQARRSGMDATSFQEWKFVAEQNRIGVDSLVDGFKELSLRADEFIATGTGSGAEAFKRLGLSASELATKLQDPSALMLEIVGRMEDLDKAAQIRVADEIFGGTGGERFVELLAQGEDGLRKTVARAHELGVVMNDEAIAKAAELDRKFSEVTATLGAMWKTGVVGAAEFVASMAEVEDAASRLGNAAAPGESAADAAALGDALSDVRLEAEGAAHSLQMAAQEMEYLGNGDAAAAMATLGREMTELIAQYDAGQISAETFTLSVESIGNQAVATAGELERVDKVTFSGVIERLGGLGTALQGAIGLANALTAALPGNQPDAAPPMVDTEDPRSHHPQGGLYAPETSPRPQAPGFDALGDWEARRDAAMKAQNAAGGGGRGGGKKDRYEADLERLTEALQTERETLDEWYAQGQEILADRRAAEIMGEEEHAAAKLALEQSYQEQLLAIREAGNQWSLQSTLGGAADILGAMGAFNKKALKIAQVASTAQALISTYEGAAAELRKGTFGFASAAAVIAKGLGFVAAIKGAAGGGGGGGSSSSGGFGSRDTASAPQAAEPPPRRLVIQGVKLTDIFTGEMLFEMLGEEAQARGIEFLR</sequence>
<feature type="region of interest" description="Disordered" evidence="2">
    <location>
        <begin position="423"/>
        <end position="460"/>
    </location>
</feature>
<dbReference type="Proteomes" id="UP000306340">
    <property type="component" value="Unassembled WGS sequence"/>
</dbReference>
<evidence type="ECO:0000256" key="2">
    <source>
        <dbReference type="SAM" id="MobiDB-lite"/>
    </source>
</evidence>
<reference evidence="3 4" key="1">
    <citation type="submission" date="2019-04" db="EMBL/GenBank/DDBJ databases">
        <title>Crypto-aerobic microbial life in anoxic (sulfidic) marine sediments.</title>
        <authorList>
            <person name="Bhattacharya S."/>
            <person name="Roy C."/>
            <person name="Mondal N."/>
            <person name="Sarkar J."/>
            <person name="Mandal S."/>
            <person name="Rameez M.J."/>
            <person name="Ghosh W."/>
        </authorList>
    </citation>
    <scope>NUCLEOTIDE SEQUENCE [LARGE SCALE GENOMIC DNA]</scope>
    <source>
        <strain evidence="3 4">SBBC</strain>
    </source>
</reference>
<keyword evidence="1" id="KW-0175">Coiled coil</keyword>
<dbReference type="RefSeq" id="WP_136790804.1">
    <property type="nucleotide sequence ID" value="NZ_SWAU01000001.1"/>
</dbReference>
<name>A0A4U0Z530_9RHOB</name>
<accession>A0A4U0Z530</accession>
<evidence type="ECO:0008006" key="5">
    <source>
        <dbReference type="Google" id="ProtNLM"/>
    </source>
</evidence>
<evidence type="ECO:0000256" key="1">
    <source>
        <dbReference type="SAM" id="Coils"/>
    </source>
</evidence>
<proteinExistence type="predicted"/>
<evidence type="ECO:0000313" key="4">
    <source>
        <dbReference type="Proteomes" id="UP000306340"/>
    </source>
</evidence>
<organism evidence="3 4">
    <name type="scientific">Cereibacter changlensis</name>
    <dbReference type="NCBI Taxonomy" id="402884"/>
    <lineage>
        <taxon>Bacteria</taxon>
        <taxon>Pseudomonadati</taxon>
        <taxon>Pseudomonadota</taxon>
        <taxon>Alphaproteobacteria</taxon>
        <taxon>Rhodobacterales</taxon>
        <taxon>Paracoccaceae</taxon>
        <taxon>Cereibacter</taxon>
    </lineage>
</organism>
<protein>
    <recommendedName>
        <fullName evidence="5">Tail tape measure protein</fullName>
    </recommendedName>
</protein>